<dbReference type="InterPro" id="IPR000873">
    <property type="entry name" value="AMP-dep_synth/lig_dom"/>
</dbReference>
<dbReference type="InterPro" id="IPR045851">
    <property type="entry name" value="AMP-bd_C_sf"/>
</dbReference>
<organism evidence="3 4">
    <name type="scientific">Rhodanobacter denitrificans</name>
    <dbReference type="NCBI Taxonomy" id="666685"/>
    <lineage>
        <taxon>Bacteria</taxon>
        <taxon>Pseudomonadati</taxon>
        <taxon>Pseudomonadota</taxon>
        <taxon>Gammaproteobacteria</taxon>
        <taxon>Lysobacterales</taxon>
        <taxon>Rhodanobacteraceae</taxon>
        <taxon>Rhodanobacter</taxon>
    </lineage>
</organism>
<dbReference type="PROSITE" id="PS00455">
    <property type="entry name" value="AMP_BINDING"/>
    <property type="match status" value="1"/>
</dbReference>
<dbReference type="GO" id="GO:0016874">
    <property type="term" value="F:ligase activity"/>
    <property type="evidence" value="ECO:0007669"/>
    <property type="project" value="UniProtKB-KW"/>
</dbReference>
<evidence type="ECO:0000313" key="3">
    <source>
        <dbReference type="EMBL" id="PZQ18793.1"/>
    </source>
</evidence>
<accession>A0A2W5MMA1</accession>
<dbReference type="Pfam" id="PF00501">
    <property type="entry name" value="AMP-binding"/>
    <property type="match status" value="1"/>
</dbReference>
<evidence type="ECO:0000256" key="1">
    <source>
        <dbReference type="ARBA" id="ARBA00022598"/>
    </source>
</evidence>
<feature type="domain" description="AMP-dependent synthetase/ligase" evidence="2">
    <location>
        <begin position="31"/>
        <end position="324"/>
    </location>
</feature>
<dbReference type="SUPFAM" id="SSF56801">
    <property type="entry name" value="Acetyl-CoA synthetase-like"/>
    <property type="match status" value="1"/>
</dbReference>
<dbReference type="PANTHER" id="PTHR43767:SF8">
    <property type="entry name" value="LONG-CHAIN-FATTY-ACID--COA LIGASE"/>
    <property type="match status" value="1"/>
</dbReference>
<evidence type="ECO:0000313" key="4">
    <source>
        <dbReference type="Proteomes" id="UP000249046"/>
    </source>
</evidence>
<dbReference type="InterPro" id="IPR042099">
    <property type="entry name" value="ANL_N_sf"/>
</dbReference>
<dbReference type="AlphaFoldDB" id="A0A2W5MMA1"/>
<dbReference type="Gene3D" id="3.30.300.30">
    <property type="match status" value="1"/>
</dbReference>
<reference evidence="3 4" key="1">
    <citation type="submission" date="2017-08" db="EMBL/GenBank/DDBJ databases">
        <title>Infants hospitalized years apart are colonized by the same room-sourced microbial strains.</title>
        <authorList>
            <person name="Brooks B."/>
            <person name="Olm M.R."/>
            <person name="Firek B.A."/>
            <person name="Baker R."/>
            <person name="Thomas B.C."/>
            <person name="Morowitz M.J."/>
            <person name="Banfield J.F."/>
        </authorList>
    </citation>
    <scope>NUCLEOTIDE SEQUENCE [LARGE SCALE GENOMIC DNA]</scope>
    <source>
        <strain evidence="3">S2_005_003_R2_42</strain>
    </source>
</reference>
<dbReference type="Gene3D" id="3.40.50.12780">
    <property type="entry name" value="N-terminal domain of ligase-like"/>
    <property type="match status" value="1"/>
</dbReference>
<evidence type="ECO:0000259" key="2">
    <source>
        <dbReference type="Pfam" id="PF00501"/>
    </source>
</evidence>
<dbReference type="EMBL" id="QFPO01000003">
    <property type="protein sequence ID" value="PZQ18793.1"/>
    <property type="molecule type" value="Genomic_DNA"/>
</dbReference>
<dbReference type="Pfam" id="PF23562">
    <property type="entry name" value="AMP-binding_C_3"/>
    <property type="match status" value="1"/>
</dbReference>
<keyword evidence="1" id="KW-0436">Ligase</keyword>
<dbReference type="PANTHER" id="PTHR43767">
    <property type="entry name" value="LONG-CHAIN-FATTY-ACID--COA LIGASE"/>
    <property type="match status" value="1"/>
</dbReference>
<dbReference type="InterPro" id="IPR020845">
    <property type="entry name" value="AMP-binding_CS"/>
</dbReference>
<gene>
    <name evidence="3" type="ORF">DI564_03785</name>
</gene>
<comment type="caution">
    <text evidence="3">The sequence shown here is derived from an EMBL/GenBank/DDBJ whole genome shotgun (WGS) entry which is preliminary data.</text>
</comment>
<dbReference type="Proteomes" id="UP000249046">
    <property type="component" value="Unassembled WGS sequence"/>
</dbReference>
<dbReference type="InterPro" id="IPR050237">
    <property type="entry name" value="ATP-dep_AMP-bd_enzyme"/>
</dbReference>
<sequence length="487" mass="49682">MPDFADLIGGLDEPRPRVFASGAVHRGDVFAARVASIADALAAAAATRVASRLDNGPDWLALDLAIRRLGAVHVPLPTFFSDGQIAHALAGSGADALVLPAAAAPPAATALAAGLARLALTPPSPVALPAGTVCITYTSGTTGTPKGVCLDATALLTVAASLAEAARPLAPRRHLCLLPLATLLENVAGLYAALIAGAEIAVPSLAEIGYSGAAGLDVPTLLACLQRYQPHSAIVLPQLLAALVAAIERGAPRPASLRFLAVGGARVGPALLARAAALGLPVYEGYGLSECASVVCLNRPGAIRPGSVGRPLPHARVEVVDGELIVEGVRCLGYLGAEGPPPGPIATGDLGHVDADGYVFVTGRRSQVFITAFGRNVSPEWVESELLAHPAFVQAAVFGEARPFNVAVVVSPADDTALERARVAVNRRLPDYARIGSLVRAERPFGVADGLLTANGRPRRAAIAAHYADAIAACYANAPEFSEGACE</sequence>
<name>A0A2W5MMA1_9GAMM</name>
<proteinExistence type="predicted"/>
<protein>
    <submittedName>
        <fullName evidence="3">Long-chain acyl-CoA synthetase</fullName>
    </submittedName>
</protein>